<evidence type="ECO:0000256" key="3">
    <source>
        <dbReference type="ARBA" id="ARBA00022679"/>
    </source>
</evidence>
<feature type="compositionally biased region" description="Basic and acidic residues" evidence="6">
    <location>
        <begin position="97"/>
        <end position="106"/>
    </location>
</feature>
<evidence type="ECO:0000256" key="6">
    <source>
        <dbReference type="SAM" id="MobiDB-lite"/>
    </source>
</evidence>
<feature type="compositionally biased region" description="Basic and acidic residues" evidence="6">
    <location>
        <begin position="1"/>
        <end position="11"/>
    </location>
</feature>
<keyword evidence="8" id="KW-1185">Reference proteome</keyword>
<dbReference type="Pfam" id="PF00201">
    <property type="entry name" value="UDPGT"/>
    <property type="match status" value="1"/>
</dbReference>
<dbReference type="SUPFAM" id="SSF53756">
    <property type="entry name" value="UDP-Glycosyltransferase/glycogen phosphorylase"/>
    <property type="match status" value="1"/>
</dbReference>
<dbReference type="EC" id="2.4.1.-" evidence="5"/>
<dbReference type="GO" id="GO:0016138">
    <property type="term" value="P:glycoside biosynthetic process"/>
    <property type="evidence" value="ECO:0007669"/>
    <property type="project" value="UniProtKB-ARBA"/>
</dbReference>
<evidence type="ECO:0000256" key="5">
    <source>
        <dbReference type="RuleBase" id="RU362057"/>
    </source>
</evidence>
<sequence>MLDGSRSDPRPGFRPGPNQPPHHHHHEMGSGLEAFLSQKCSGSGQTRPVCAVLDVMMSSNSEFFVKFAIPTVSLFTSGACSAAMEYASLKAHVDDMKPGETRKFDGLPEEMESSYSDLKRQQHHGPRRHDGGNTSCPPADGPDGPIKFGRPDGEFRPPGQKRFGPPKWLDEVEDSTALLFNTSDDLEHLFIKYIANQIDKPVYGIGPLLPEQYWKSSGSIVHDGEVRSNRESNYTEDQVIQWLDSKPHQSVIFVSFGSEVGPSLEEYVELADALGELNRPFIWAIQPGSGRSGPPPGFMGGEPSLKEEGYYPHGLKEKVGDRGLIIKGWAPQLLILSHPALGGFLSHCGWNSTVESIGRGVPILAWPIRGDQFHNAKLVVNHLRVGHLLLTGDDPAQLVKKDNIMQGIDLLLDDREVYNRALALRCKFKDGFPASSKAALESFIGHIFKNH</sequence>
<dbReference type="InterPro" id="IPR002213">
    <property type="entry name" value="UDP_glucos_trans"/>
</dbReference>
<proteinExistence type="inferred from homology"/>
<gene>
    <name evidence="7" type="ORF">ACH5RR_040695</name>
</gene>
<evidence type="ECO:0000313" key="7">
    <source>
        <dbReference type="EMBL" id="KAL3497963.1"/>
    </source>
</evidence>
<dbReference type="Gene3D" id="3.40.50.2000">
    <property type="entry name" value="Glycogen Phosphorylase B"/>
    <property type="match status" value="3"/>
</dbReference>
<comment type="similarity">
    <text evidence="1 4">Belongs to the UDP-glycosyltransferase family.</text>
</comment>
<evidence type="ECO:0000256" key="1">
    <source>
        <dbReference type="ARBA" id="ARBA00009995"/>
    </source>
</evidence>
<comment type="caution">
    <text evidence="7">The sequence shown here is derived from an EMBL/GenBank/DDBJ whole genome shotgun (WGS) entry which is preliminary data.</text>
</comment>
<dbReference type="GO" id="GO:0016757">
    <property type="term" value="F:glycosyltransferase activity"/>
    <property type="evidence" value="ECO:0007669"/>
    <property type="project" value="UniProtKB-KW"/>
</dbReference>
<dbReference type="PROSITE" id="PS00375">
    <property type="entry name" value="UDPGT"/>
    <property type="match status" value="1"/>
</dbReference>
<protein>
    <recommendedName>
        <fullName evidence="5">Glycosyltransferase</fullName>
        <ecNumber evidence="5">2.4.1.-</ecNumber>
    </recommendedName>
</protein>
<evidence type="ECO:0000256" key="2">
    <source>
        <dbReference type="ARBA" id="ARBA00022676"/>
    </source>
</evidence>
<name>A0ABD2XT68_9GENT</name>
<dbReference type="InterPro" id="IPR035595">
    <property type="entry name" value="UDP_glycos_trans_CS"/>
</dbReference>
<accession>A0ABD2XT68</accession>
<dbReference type="AlphaFoldDB" id="A0ABD2XT68"/>
<evidence type="ECO:0000256" key="4">
    <source>
        <dbReference type="RuleBase" id="RU003718"/>
    </source>
</evidence>
<feature type="region of interest" description="Disordered" evidence="6">
    <location>
        <begin position="97"/>
        <end position="167"/>
    </location>
</feature>
<feature type="region of interest" description="Disordered" evidence="6">
    <location>
        <begin position="1"/>
        <end position="28"/>
    </location>
</feature>
<keyword evidence="3 4" id="KW-0808">Transferase</keyword>
<dbReference type="FunFam" id="3.40.50.2000:FF:000060">
    <property type="entry name" value="Glycosyltransferase"/>
    <property type="match status" value="1"/>
</dbReference>
<dbReference type="CDD" id="cd03784">
    <property type="entry name" value="GT1_Gtf-like"/>
    <property type="match status" value="1"/>
</dbReference>
<organism evidence="7 8">
    <name type="scientific">Cinchona calisaya</name>
    <dbReference type="NCBI Taxonomy" id="153742"/>
    <lineage>
        <taxon>Eukaryota</taxon>
        <taxon>Viridiplantae</taxon>
        <taxon>Streptophyta</taxon>
        <taxon>Embryophyta</taxon>
        <taxon>Tracheophyta</taxon>
        <taxon>Spermatophyta</taxon>
        <taxon>Magnoliopsida</taxon>
        <taxon>eudicotyledons</taxon>
        <taxon>Gunneridae</taxon>
        <taxon>Pentapetalae</taxon>
        <taxon>asterids</taxon>
        <taxon>lamiids</taxon>
        <taxon>Gentianales</taxon>
        <taxon>Rubiaceae</taxon>
        <taxon>Cinchonoideae</taxon>
        <taxon>Cinchoneae</taxon>
        <taxon>Cinchona</taxon>
    </lineage>
</organism>
<dbReference type="PANTHER" id="PTHR48047">
    <property type="entry name" value="GLYCOSYLTRANSFERASE"/>
    <property type="match status" value="1"/>
</dbReference>
<dbReference type="EMBL" id="JBJUIK010000017">
    <property type="protein sequence ID" value="KAL3497963.1"/>
    <property type="molecule type" value="Genomic_DNA"/>
</dbReference>
<dbReference type="Proteomes" id="UP001630127">
    <property type="component" value="Unassembled WGS sequence"/>
</dbReference>
<dbReference type="PANTHER" id="PTHR48047:SF131">
    <property type="entry name" value="GLYCOSYLTRANSFERASE"/>
    <property type="match status" value="1"/>
</dbReference>
<evidence type="ECO:0000313" key="8">
    <source>
        <dbReference type="Proteomes" id="UP001630127"/>
    </source>
</evidence>
<keyword evidence="2 4" id="KW-0328">Glycosyltransferase</keyword>
<reference evidence="7 8" key="1">
    <citation type="submission" date="2024-11" db="EMBL/GenBank/DDBJ databases">
        <title>A near-complete genome assembly of Cinchona calisaya.</title>
        <authorList>
            <person name="Lian D.C."/>
            <person name="Zhao X.W."/>
            <person name="Wei L."/>
        </authorList>
    </citation>
    <scope>NUCLEOTIDE SEQUENCE [LARGE SCALE GENOMIC DNA]</scope>
    <source>
        <tissue evidence="7">Nenye</tissue>
    </source>
</reference>